<dbReference type="AlphaFoldDB" id="A0A0C3BFJ9"/>
<reference evidence="1 2" key="1">
    <citation type="submission" date="2014-04" db="EMBL/GenBank/DDBJ databases">
        <authorList>
            <consortium name="DOE Joint Genome Institute"/>
            <person name="Kuo A."/>
            <person name="Gay G."/>
            <person name="Dore J."/>
            <person name="Kohler A."/>
            <person name="Nagy L.G."/>
            <person name="Floudas D."/>
            <person name="Copeland A."/>
            <person name="Barry K.W."/>
            <person name="Cichocki N."/>
            <person name="Veneault-Fourrey C."/>
            <person name="LaButti K."/>
            <person name="Lindquist E.A."/>
            <person name="Lipzen A."/>
            <person name="Lundell T."/>
            <person name="Morin E."/>
            <person name="Murat C."/>
            <person name="Sun H."/>
            <person name="Tunlid A."/>
            <person name="Henrissat B."/>
            <person name="Grigoriev I.V."/>
            <person name="Hibbett D.S."/>
            <person name="Martin F."/>
            <person name="Nordberg H.P."/>
            <person name="Cantor M.N."/>
            <person name="Hua S.X."/>
        </authorList>
    </citation>
    <scope>NUCLEOTIDE SEQUENCE [LARGE SCALE GENOMIC DNA]</scope>
    <source>
        <strain evidence="2">h7</strain>
    </source>
</reference>
<evidence type="ECO:0000313" key="2">
    <source>
        <dbReference type="Proteomes" id="UP000053424"/>
    </source>
</evidence>
<dbReference type="HOGENOM" id="CLU_1825520_0_0_1"/>
<dbReference type="Proteomes" id="UP000053424">
    <property type="component" value="Unassembled WGS sequence"/>
</dbReference>
<gene>
    <name evidence="1" type="ORF">M413DRAFT_14479</name>
</gene>
<organism evidence="1 2">
    <name type="scientific">Hebeloma cylindrosporum</name>
    <dbReference type="NCBI Taxonomy" id="76867"/>
    <lineage>
        <taxon>Eukaryota</taxon>
        <taxon>Fungi</taxon>
        <taxon>Dikarya</taxon>
        <taxon>Basidiomycota</taxon>
        <taxon>Agaricomycotina</taxon>
        <taxon>Agaricomycetes</taxon>
        <taxon>Agaricomycetidae</taxon>
        <taxon>Agaricales</taxon>
        <taxon>Agaricineae</taxon>
        <taxon>Hymenogastraceae</taxon>
        <taxon>Hebeloma</taxon>
    </lineage>
</organism>
<dbReference type="EMBL" id="KN831818">
    <property type="protein sequence ID" value="KIM35550.1"/>
    <property type="molecule type" value="Genomic_DNA"/>
</dbReference>
<accession>A0A0C3BFJ9</accession>
<reference evidence="2" key="2">
    <citation type="submission" date="2015-01" db="EMBL/GenBank/DDBJ databases">
        <title>Evolutionary Origins and Diversification of the Mycorrhizal Mutualists.</title>
        <authorList>
            <consortium name="DOE Joint Genome Institute"/>
            <consortium name="Mycorrhizal Genomics Consortium"/>
            <person name="Kohler A."/>
            <person name="Kuo A."/>
            <person name="Nagy L.G."/>
            <person name="Floudas D."/>
            <person name="Copeland A."/>
            <person name="Barry K.W."/>
            <person name="Cichocki N."/>
            <person name="Veneault-Fourrey C."/>
            <person name="LaButti K."/>
            <person name="Lindquist E.A."/>
            <person name="Lipzen A."/>
            <person name="Lundell T."/>
            <person name="Morin E."/>
            <person name="Murat C."/>
            <person name="Riley R."/>
            <person name="Ohm R."/>
            <person name="Sun H."/>
            <person name="Tunlid A."/>
            <person name="Henrissat B."/>
            <person name="Grigoriev I.V."/>
            <person name="Hibbett D.S."/>
            <person name="Martin F."/>
        </authorList>
    </citation>
    <scope>NUCLEOTIDE SEQUENCE [LARGE SCALE GENOMIC DNA]</scope>
    <source>
        <strain evidence="2">h7</strain>
    </source>
</reference>
<proteinExistence type="predicted"/>
<evidence type="ECO:0000313" key="1">
    <source>
        <dbReference type="EMBL" id="KIM35550.1"/>
    </source>
</evidence>
<sequence>MTLNEELQRKGGDGVLRNLLRGPGIGNARLGICEAETIAAVANARLGGERNLEGAKGRRYGSSLLEVVHDRRSWICRGGNVRKGIGEASTGAGDENHRGSLGLILSERPSLYTAAIAPVVVIDPARTNGTKTESRTRRPPR</sequence>
<protein>
    <submittedName>
        <fullName evidence="1">Uncharacterized protein</fullName>
    </submittedName>
</protein>
<name>A0A0C3BFJ9_HEBCY</name>
<keyword evidence="2" id="KW-1185">Reference proteome</keyword>